<proteinExistence type="predicted"/>
<gene>
    <name evidence="2" type="ORF">PFLUV_G00002260</name>
</gene>
<feature type="chain" id="PRO_5025610353" evidence="1">
    <location>
        <begin position="23"/>
        <end position="106"/>
    </location>
</feature>
<accession>A0A6A5FG69</accession>
<reference evidence="2 3" key="1">
    <citation type="submission" date="2019-06" db="EMBL/GenBank/DDBJ databases">
        <title>A chromosome-scale genome assembly of the European perch, Perca fluviatilis.</title>
        <authorList>
            <person name="Roques C."/>
            <person name="Zahm M."/>
            <person name="Cabau C."/>
            <person name="Klopp C."/>
            <person name="Bouchez O."/>
            <person name="Donnadieu C."/>
            <person name="Kuhl H."/>
            <person name="Gislard M."/>
            <person name="Guendouz S."/>
            <person name="Journot L."/>
            <person name="Haffray P."/>
            <person name="Bestin A."/>
            <person name="Morvezen R."/>
            <person name="Feron R."/>
            <person name="Wen M."/>
            <person name="Jouanno E."/>
            <person name="Herpin A."/>
            <person name="Schartl M."/>
            <person name="Postlethwait J."/>
            <person name="Schaerlinger B."/>
            <person name="Chardard D."/>
            <person name="Lecocq T."/>
            <person name="Poncet C."/>
            <person name="Jaffrelo L."/>
            <person name="Lampietro C."/>
            <person name="Guiguen Y."/>
        </authorList>
    </citation>
    <scope>NUCLEOTIDE SEQUENCE [LARGE SCALE GENOMIC DNA]</scope>
    <source>
        <tissue evidence="2">Blood</tissue>
    </source>
</reference>
<evidence type="ECO:0000313" key="3">
    <source>
        <dbReference type="Proteomes" id="UP000465112"/>
    </source>
</evidence>
<comment type="caution">
    <text evidence="2">The sequence shown here is derived from an EMBL/GenBank/DDBJ whole genome shotgun (WGS) entry which is preliminary data.</text>
</comment>
<dbReference type="EMBL" id="VHII01000001">
    <property type="protein sequence ID" value="KAF1394556.1"/>
    <property type="molecule type" value="Genomic_DNA"/>
</dbReference>
<evidence type="ECO:0000256" key="1">
    <source>
        <dbReference type="SAM" id="SignalP"/>
    </source>
</evidence>
<sequence length="106" mass="11540">MAGLCWMAVVLAFSLSVGNTGAIDLNEVQAIVNFILNKYSIKGQFSLAVNIPVNQDLNRLQDLFNADVATTVKNVVQSGEVYKEAVVELPWTRGVLGTTVIQVQQM</sequence>
<evidence type="ECO:0000313" key="2">
    <source>
        <dbReference type="EMBL" id="KAF1394556.1"/>
    </source>
</evidence>
<dbReference type="AlphaFoldDB" id="A0A6A5FG69"/>
<feature type="signal peptide" evidence="1">
    <location>
        <begin position="1"/>
        <end position="22"/>
    </location>
</feature>
<keyword evidence="1" id="KW-0732">Signal</keyword>
<organism evidence="2 3">
    <name type="scientific">Perca fluviatilis</name>
    <name type="common">European perch</name>
    <dbReference type="NCBI Taxonomy" id="8168"/>
    <lineage>
        <taxon>Eukaryota</taxon>
        <taxon>Metazoa</taxon>
        <taxon>Chordata</taxon>
        <taxon>Craniata</taxon>
        <taxon>Vertebrata</taxon>
        <taxon>Euteleostomi</taxon>
        <taxon>Actinopterygii</taxon>
        <taxon>Neopterygii</taxon>
        <taxon>Teleostei</taxon>
        <taxon>Neoteleostei</taxon>
        <taxon>Acanthomorphata</taxon>
        <taxon>Eupercaria</taxon>
        <taxon>Perciformes</taxon>
        <taxon>Percoidei</taxon>
        <taxon>Percidae</taxon>
        <taxon>Percinae</taxon>
        <taxon>Perca</taxon>
    </lineage>
</organism>
<keyword evidence="3" id="KW-1185">Reference proteome</keyword>
<dbReference type="Proteomes" id="UP000465112">
    <property type="component" value="Chromosome 1"/>
</dbReference>
<protein>
    <submittedName>
        <fullName evidence="2">Uncharacterized protein</fullName>
    </submittedName>
</protein>
<name>A0A6A5FG69_PERFL</name>